<evidence type="ECO:0000313" key="5">
    <source>
        <dbReference type="Proteomes" id="UP000800200"/>
    </source>
</evidence>
<evidence type="ECO:0000256" key="3">
    <source>
        <dbReference type="SAM" id="SignalP"/>
    </source>
</evidence>
<sequence>MIFDMHSLSFPLAFLTILHFTTASPIDPLKNLQCRCSSYEGSSIQSSSNPCDALESQPLDWNSAQRLASEHSIPIQFSSALASKVLEADSPLPTSLLLRMSERRGIARSGLADGMSLFVCETDDEVRQRRMEMSKEDTRKCDYFIIQVAISLILLVLMYEAGKVLWNSIRRKFFQKPSPIRLSGNEKALTAEGEPETCSTSDSEKKASIPRSPAHTIRDIP</sequence>
<feature type="region of interest" description="Disordered" evidence="1">
    <location>
        <begin position="185"/>
        <end position="221"/>
    </location>
</feature>
<keyword evidence="2" id="KW-0472">Membrane</keyword>
<feature type="transmembrane region" description="Helical" evidence="2">
    <location>
        <begin position="143"/>
        <end position="166"/>
    </location>
</feature>
<proteinExistence type="predicted"/>
<accession>A0A6A6D9P0</accession>
<keyword evidence="3" id="KW-0732">Signal</keyword>
<dbReference type="Proteomes" id="UP000800200">
    <property type="component" value="Unassembled WGS sequence"/>
</dbReference>
<dbReference type="EMBL" id="ML994713">
    <property type="protein sequence ID" value="KAF2176234.1"/>
    <property type="molecule type" value="Genomic_DNA"/>
</dbReference>
<protein>
    <recommendedName>
        <fullName evidence="6">Ig-like domain-containing protein</fullName>
    </recommendedName>
</protein>
<evidence type="ECO:0000256" key="1">
    <source>
        <dbReference type="SAM" id="MobiDB-lite"/>
    </source>
</evidence>
<evidence type="ECO:0008006" key="6">
    <source>
        <dbReference type="Google" id="ProtNLM"/>
    </source>
</evidence>
<organism evidence="4 5">
    <name type="scientific">Zopfia rhizophila CBS 207.26</name>
    <dbReference type="NCBI Taxonomy" id="1314779"/>
    <lineage>
        <taxon>Eukaryota</taxon>
        <taxon>Fungi</taxon>
        <taxon>Dikarya</taxon>
        <taxon>Ascomycota</taxon>
        <taxon>Pezizomycotina</taxon>
        <taxon>Dothideomycetes</taxon>
        <taxon>Dothideomycetes incertae sedis</taxon>
        <taxon>Zopfiaceae</taxon>
        <taxon>Zopfia</taxon>
    </lineage>
</organism>
<keyword evidence="2" id="KW-0812">Transmembrane</keyword>
<feature type="chain" id="PRO_5025376431" description="Ig-like domain-containing protein" evidence="3">
    <location>
        <begin position="24"/>
        <end position="221"/>
    </location>
</feature>
<evidence type="ECO:0000256" key="2">
    <source>
        <dbReference type="SAM" id="Phobius"/>
    </source>
</evidence>
<dbReference type="AlphaFoldDB" id="A0A6A6D9P0"/>
<dbReference type="OrthoDB" id="3768069at2759"/>
<gene>
    <name evidence="4" type="ORF">K469DRAFT_37035</name>
</gene>
<keyword evidence="2" id="KW-1133">Transmembrane helix</keyword>
<feature type="signal peptide" evidence="3">
    <location>
        <begin position="1"/>
        <end position="23"/>
    </location>
</feature>
<reference evidence="4" key="1">
    <citation type="journal article" date="2020" name="Stud. Mycol.">
        <title>101 Dothideomycetes genomes: a test case for predicting lifestyles and emergence of pathogens.</title>
        <authorList>
            <person name="Haridas S."/>
            <person name="Albert R."/>
            <person name="Binder M."/>
            <person name="Bloem J."/>
            <person name="Labutti K."/>
            <person name="Salamov A."/>
            <person name="Andreopoulos B."/>
            <person name="Baker S."/>
            <person name="Barry K."/>
            <person name="Bills G."/>
            <person name="Bluhm B."/>
            <person name="Cannon C."/>
            <person name="Castanera R."/>
            <person name="Culley D."/>
            <person name="Daum C."/>
            <person name="Ezra D."/>
            <person name="Gonzalez J."/>
            <person name="Henrissat B."/>
            <person name="Kuo A."/>
            <person name="Liang C."/>
            <person name="Lipzen A."/>
            <person name="Lutzoni F."/>
            <person name="Magnuson J."/>
            <person name="Mondo S."/>
            <person name="Nolan M."/>
            <person name="Ohm R."/>
            <person name="Pangilinan J."/>
            <person name="Park H.-J."/>
            <person name="Ramirez L."/>
            <person name="Alfaro M."/>
            <person name="Sun H."/>
            <person name="Tritt A."/>
            <person name="Yoshinaga Y."/>
            <person name="Zwiers L.-H."/>
            <person name="Turgeon B."/>
            <person name="Goodwin S."/>
            <person name="Spatafora J."/>
            <person name="Crous P."/>
            <person name="Grigoriev I."/>
        </authorList>
    </citation>
    <scope>NUCLEOTIDE SEQUENCE</scope>
    <source>
        <strain evidence="4">CBS 207.26</strain>
    </source>
</reference>
<keyword evidence="5" id="KW-1185">Reference proteome</keyword>
<evidence type="ECO:0000313" key="4">
    <source>
        <dbReference type="EMBL" id="KAF2176234.1"/>
    </source>
</evidence>
<name>A0A6A6D9P0_9PEZI</name>